<dbReference type="SMART" id="SM00986">
    <property type="entry name" value="UDG"/>
    <property type="match status" value="1"/>
</dbReference>
<evidence type="ECO:0000256" key="1">
    <source>
        <dbReference type="ARBA" id="ARBA00001400"/>
    </source>
</evidence>
<protein>
    <recommendedName>
        <fullName evidence="5 9">Uracil-DNA glycosylase</fullName>
        <shortName evidence="9">UDG</shortName>
        <ecNumber evidence="4 9">3.2.2.27</ecNumber>
    </recommendedName>
</protein>
<reference evidence="13 14" key="1">
    <citation type="journal article" date="2021" name="Front. Microbiol.">
        <title>Comprehensive Comparative Genomics and Phenotyping of Methylobacterium Species.</title>
        <authorList>
            <person name="Alessa O."/>
            <person name="Ogura Y."/>
            <person name="Fujitani Y."/>
            <person name="Takami H."/>
            <person name="Hayashi T."/>
            <person name="Sahin N."/>
            <person name="Tani A."/>
        </authorList>
    </citation>
    <scope>NUCLEOTIDE SEQUENCE [LARGE SCALE GENOMIC DNA]</scope>
    <source>
        <strain evidence="13 14">DSM 23679</strain>
    </source>
</reference>
<dbReference type="InterPro" id="IPR018085">
    <property type="entry name" value="Ura-DNA_Glyclase_AS"/>
</dbReference>
<dbReference type="EMBL" id="BPQG01000069">
    <property type="protein sequence ID" value="GJD46225.1"/>
    <property type="molecule type" value="Genomic_DNA"/>
</dbReference>
<dbReference type="InterPro" id="IPR036895">
    <property type="entry name" value="Uracil-DNA_glycosylase-like_sf"/>
</dbReference>
<dbReference type="RefSeq" id="WP_238272851.1">
    <property type="nucleotide sequence ID" value="NZ_BPQG01000069.1"/>
</dbReference>
<feature type="domain" description="Uracil-DNA glycosylase-like" evidence="12">
    <location>
        <begin position="60"/>
        <end position="216"/>
    </location>
</feature>
<dbReference type="NCBIfam" id="NF003588">
    <property type="entry name" value="PRK05254.1-1"/>
    <property type="match status" value="1"/>
</dbReference>
<dbReference type="PANTHER" id="PTHR11264:SF0">
    <property type="entry name" value="URACIL-DNA GLYCOSYLASE"/>
    <property type="match status" value="1"/>
</dbReference>
<keyword evidence="8 9" id="KW-0234">DNA repair</keyword>
<sequence>MTKLSASAALADFRASGSPWLALPFFAGGAADAVAARVDERIAAGAEVLPAPQNIFAALALTPLPEVKVVILGQDPYPTPGDANGLAFSYVGARRLPASLKVILAEVEPDKATRGDLTPWARQGVLLLNSALTVEAGQAGAHLRYGWAALADEAVAAVSARATPAAFLLWGAQARARAALVDRDRHGVFESGHPSPLNRARDFPGSAPFGRANAWLAERGLAPIEWRLP</sequence>
<comment type="subcellular location">
    <subcellularLocation>
        <location evidence="9">Cytoplasm</location>
    </subcellularLocation>
</comment>
<dbReference type="SMART" id="SM00987">
    <property type="entry name" value="UreE_C"/>
    <property type="match status" value="1"/>
</dbReference>
<evidence type="ECO:0000256" key="11">
    <source>
        <dbReference type="RuleBase" id="RU003780"/>
    </source>
</evidence>
<keyword evidence="6 9" id="KW-0227">DNA damage</keyword>
<dbReference type="Pfam" id="PF03167">
    <property type="entry name" value="UDG"/>
    <property type="match status" value="1"/>
</dbReference>
<dbReference type="PANTHER" id="PTHR11264">
    <property type="entry name" value="URACIL-DNA GLYCOSYLASE"/>
    <property type="match status" value="1"/>
</dbReference>
<evidence type="ECO:0000259" key="12">
    <source>
        <dbReference type="SMART" id="SM00986"/>
    </source>
</evidence>
<comment type="similarity">
    <text evidence="3 9 11">Belongs to the uracil-DNA glycosylase (UDG) superfamily. UNG family.</text>
</comment>
<evidence type="ECO:0000256" key="4">
    <source>
        <dbReference type="ARBA" id="ARBA00012030"/>
    </source>
</evidence>
<dbReference type="NCBIfam" id="TIGR00628">
    <property type="entry name" value="ung"/>
    <property type="match status" value="1"/>
</dbReference>
<feature type="active site" description="Proton acceptor" evidence="9 10">
    <location>
        <position position="75"/>
    </location>
</feature>
<evidence type="ECO:0000256" key="10">
    <source>
        <dbReference type="PROSITE-ProRule" id="PRU10072"/>
    </source>
</evidence>
<evidence type="ECO:0000256" key="5">
    <source>
        <dbReference type="ARBA" id="ARBA00018429"/>
    </source>
</evidence>
<keyword evidence="9" id="KW-0963">Cytoplasm</keyword>
<gene>
    <name evidence="9 13" type="primary">ung</name>
    <name evidence="13" type="ORF">AFCDBAGC_4105</name>
</gene>
<evidence type="ECO:0000256" key="6">
    <source>
        <dbReference type="ARBA" id="ARBA00022763"/>
    </source>
</evidence>
<evidence type="ECO:0000256" key="3">
    <source>
        <dbReference type="ARBA" id="ARBA00008184"/>
    </source>
</evidence>
<dbReference type="Proteomes" id="UP001055117">
    <property type="component" value="Unassembled WGS sequence"/>
</dbReference>
<evidence type="ECO:0000256" key="2">
    <source>
        <dbReference type="ARBA" id="ARBA00002631"/>
    </source>
</evidence>
<evidence type="ECO:0000313" key="14">
    <source>
        <dbReference type="Proteomes" id="UP001055117"/>
    </source>
</evidence>
<keyword evidence="7 9" id="KW-0378">Hydrolase</keyword>
<evidence type="ECO:0000256" key="7">
    <source>
        <dbReference type="ARBA" id="ARBA00022801"/>
    </source>
</evidence>
<evidence type="ECO:0000256" key="8">
    <source>
        <dbReference type="ARBA" id="ARBA00023204"/>
    </source>
</evidence>
<comment type="caution">
    <text evidence="13">The sequence shown here is derived from an EMBL/GenBank/DDBJ whole genome shotgun (WGS) entry which is preliminary data.</text>
</comment>
<evidence type="ECO:0000256" key="9">
    <source>
        <dbReference type="HAMAP-Rule" id="MF_00148"/>
    </source>
</evidence>
<comment type="catalytic activity">
    <reaction evidence="1 9 11">
        <text>Hydrolyzes single-stranded DNA or mismatched double-stranded DNA and polynucleotides, releasing free uracil.</text>
        <dbReference type="EC" id="3.2.2.27"/>
    </reaction>
</comment>
<dbReference type="PROSITE" id="PS00130">
    <property type="entry name" value="U_DNA_GLYCOSYLASE"/>
    <property type="match status" value="1"/>
</dbReference>
<accession>A0ABQ4QN58</accession>
<dbReference type="Gene3D" id="3.40.470.10">
    <property type="entry name" value="Uracil-DNA glycosylase-like domain"/>
    <property type="match status" value="1"/>
</dbReference>
<comment type="function">
    <text evidence="2 9 11">Excises uracil residues from the DNA which can arise as a result of misincorporation of dUMP residues by DNA polymerase or due to deamination of cytosine.</text>
</comment>
<organism evidence="13 14">
    <name type="scientific">Methylobacterium cerastii</name>
    <dbReference type="NCBI Taxonomy" id="932741"/>
    <lineage>
        <taxon>Bacteria</taxon>
        <taxon>Pseudomonadati</taxon>
        <taxon>Pseudomonadota</taxon>
        <taxon>Alphaproteobacteria</taxon>
        <taxon>Hyphomicrobiales</taxon>
        <taxon>Methylobacteriaceae</taxon>
        <taxon>Methylobacterium</taxon>
    </lineage>
</organism>
<dbReference type="SUPFAM" id="SSF52141">
    <property type="entry name" value="Uracil-DNA glycosylase-like"/>
    <property type="match status" value="1"/>
</dbReference>
<dbReference type="NCBIfam" id="NF003592">
    <property type="entry name" value="PRK05254.1-5"/>
    <property type="match status" value="1"/>
</dbReference>
<dbReference type="CDD" id="cd10027">
    <property type="entry name" value="UDG-F1-like"/>
    <property type="match status" value="1"/>
</dbReference>
<dbReference type="HAMAP" id="MF_00148">
    <property type="entry name" value="UDG"/>
    <property type="match status" value="1"/>
</dbReference>
<evidence type="ECO:0000313" key="13">
    <source>
        <dbReference type="EMBL" id="GJD46225.1"/>
    </source>
</evidence>
<proteinExistence type="inferred from homology"/>
<dbReference type="InterPro" id="IPR005122">
    <property type="entry name" value="Uracil-DNA_glycosylase-like"/>
</dbReference>
<keyword evidence="14" id="KW-1185">Reference proteome</keyword>
<name>A0ABQ4QN58_9HYPH</name>
<dbReference type="EC" id="3.2.2.27" evidence="4 9"/>
<dbReference type="InterPro" id="IPR002043">
    <property type="entry name" value="UDG_fam1"/>
</dbReference>